<feature type="transmembrane region" description="Helical" evidence="6">
    <location>
        <begin position="234"/>
        <end position="257"/>
    </location>
</feature>
<dbReference type="PANTHER" id="PTHR32196">
    <property type="entry name" value="ABC TRANSPORTER PERMEASE PROTEIN YPHD-RELATED-RELATED"/>
    <property type="match status" value="1"/>
</dbReference>
<proteinExistence type="predicted"/>
<feature type="transmembrane region" description="Helical" evidence="6">
    <location>
        <begin position="55"/>
        <end position="80"/>
    </location>
</feature>
<organism evidence="7 8">
    <name type="scientific">Neomesorhizobium albiziae</name>
    <dbReference type="NCBI Taxonomy" id="335020"/>
    <lineage>
        <taxon>Bacteria</taxon>
        <taxon>Pseudomonadati</taxon>
        <taxon>Pseudomonadota</taxon>
        <taxon>Alphaproteobacteria</taxon>
        <taxon>Hyphomicrobiales</taxon>
        <taxon>Phyllobacteriaceae</taxon>
        <taxon>Neomesorhizobium</taxon>
    </lineage>
</organism>
<feature type="transmembrane region" description="Helical" evidence="6">
    <location>
        <begin position="264"/>
        <end position="291"/>
    </location>
</feature>
<sequence>MTEVSRTTATMALHPAERPLRKFLFSNRAALGSLAVFAVMLLVFFVANPRVFSNWGLYAAVLTTLPVALFMVAPLVFVVTSGEIDLSFPAMMGFASLAFAYVVQAGFDPFLGIAAALVVGSLLGFGVGALVVYGGLSSLVATLGMNFMLRGLILIVTNSKSIAVPQLRDSLAFKITSTQIWGIPLQIVWAIAFVVFCALLYNRHRFGAQVHVVGDNPDSANEMGINVNLVRVKVFAFMGVGAALAGVFSTMINFTWWPTSGDGYLLPVIASVFVGGTPPWGGIGTVVGAAVGALTVSFIQTGVLGVGLSGFYVQFFYGLIIILSLLGHRWNQARYR</sequence>
<keyword evidence="8" id="KW-1185">Reference proteome</keyword>
<evidence type="ECO:0000313" key="7">
    <source>
        <dbReference type="EMBL" id="SFK83098.1"/>
    </source>
</evidence>
<dbReference type="Proteomes" id="UP000323300">
    <property type="component" value="Unassembled WGS sequence"/>
</dbReference>
<feature type="transmembrane region" description="Helical" evidence="6">
    <location>
        <begin position="303"/>
        <end position="326"/>
    </location>
</feature>
<feature type="transmembrane region" description="Helical" evidence="6">
    <location>
        <begin position="29"/>
        <end position="48"/>
    </location>
</feature>
<evidence type="ECO:0000256" key="5">
    <source>
        <dbReference type="ARBA" id="ARBA00023136"/>
    </source>
</evidence>
<dbReference type="AlphaFoldDB" id="A0A1I4CPD0"/>
<dbReference type="Pfam" id="PF02653">
    <property type="entry name" value="BPD_transp_2"/>
    <property type="match status" value="1"/>
</dbReference>
<feature type="transmembrane region" description="Helical" evidence="6">
    <location>
        <begin position="139"/>
        <end position="159"/>
    </location>
</feature>
<dbReference type="EMBL" id="FOSL01000014">
    <property type="protein sequence ID" value="SFK83098.1"/>
    <property type="molecule type" value="Genomic_DNA"/>
</dbReference>
<evidence type="ECO:0000256" key="2">
    <source>
        <dbReference type="ARBA" id="ARBA00022475"/>
    </source>
</evidence>
<protein>
    <submittedName>
        <fullName evidence="7">Monosaccharide ABC transporter membrane protein, CUT2 family</fullName>
    </submittedName>
</protein>
<dbReference type="CDD" id="cd06579">
    <property type="entry name" value="TM_PBP1_transp_AraH_like"/>
    <property type="match status" value="1"/>
</dbReference>
<evidence type="ECO:0000256" key="3">
    <source>
        <dbReference type="ARBA" id="ARBA00022692"/>
    </source>
</evidence>
<name>A0A1I4CPD0_9HYPH</name>
<evidence type="ECO:0000256" key="1">
    <source>
        <dbReference type="ARBA" id="ARBA00004651"/>
    </source>
</evidence>
<dbReference type="OrthoDB" id="7944771at2"/>
<comment type="subcellular location">
    <subcellularLocation>
        <location evidence="1">Cell membrane</location>
        <topology evidence="1">Multi-pass membrane protein</topology>
    </subcellularLocation>
</comment>
<evidence type="ECO:0000313" key="8">
    <source>
        <dbReference type="Proteomes" id="UP000323300"/>
    </source>
</evidence>
<reference evidence="7 8" key="1">
    <citation type="submission" date="2016-10" db="EMBL/GenBank/DDBJ databases">
        <authorList>
            <person name="Varghese N."/>
            <person name="Submissions S."/>
        </authorList>
    </citation>
    <scope>NUCLEOTIDE SEQUENCE [LARGE SCALE GENOMIC DNA]</scope>
    <source>
        <strain evidence="7 8">DSM 21822</strain>
    </source>
</reference>
<gene>
    <name evidence="7" type="ORF">SAMN04488498_11423</name>
</gene>
<feature type="transmembrane region" description="Helical" evidence="6">
    <location>
        <begin position="180"/>
        <end position="201"/>
    </location>
</feature>
<dbReference type="InterPro" id="IPR001851">
    <property type="entry name" value="ABC_transp_permease"/>
</dbReference>
<keyword evidence="4 6" id="KW-1133">Transmembrane helix</keyword>
<dbReference type="GO" id="GO:0005886">
    <property type="term" value="C:plasma membrane"/>
    <property type="evidence" value="ECO:0007669"/>
    <property type="project" value="UniProtKB-SubCell"/>
</dbReference>
<dbReference type="PANTHER" id="PTHR32196:SF72">
    <property type="entry name" value="RIBOSE IMPORT PERMEASE PROTEIN RBSC"/>
    <property type="match status" value="1"/>
</dbReference>
<dbReference type="GO" id="GO:0022857">
    <property type="term" value="F:transmembrane transporter activity"/>
    <property type="evidence" value="ECO:0007669"/>
    <property type="project" value="InterPro"/>
</dbReference>
<accession>A0A1I4CPD0</accession>
<keyword evidence="5 6" id="KW-0472">Membrane</keyword>
<dbReference type="RefSeq" id="WP_149762113.1">
    <property type="nucleotide sequence ID" value="NZ_BSPE01000018.1"/>
</dbReference>
<feature type="transmembrane region" description="Helical" evidence="6">
    <location>
        <begin position="86"/>
        <end position="103"/>
    </location>
</feature>
<keyword evidence="3 6" id="KW-0812">Transmembrane</keyword>
<feature type="transmembrane region" description="Helical" evidence="6">
    <location>
        <begin position="110"/>
        <end position="133"/>
    </location>
</feature>
<evidence type="ECO:0000256" key="6">
    <source>
        <dbReference type="SAM" id="Phobius"/>
    </source>
</evidence>
<evidence type="ECO:0000256" key="4">
    <source>
        <dbReference type="ARBA" id="ARBA00022989"/>
    </source>
</evidence>
<keyword evidence="2" id="KW-1003">Cell membrane</keyword>